<dbReference type="PROSITE" id="PS50104">
    <property type="entry name" value="TIR"/>
    <property type="match status" value="2"/>
</dbReference>
<dbReference type="AlphaFoldDB" id="A0ABD3WCD4"/>
<dbReference type="Proteomes" id="UP001634394">
    <property type="component" value="Unassembled WGS sequence"/>
</dbReference>
<organism evidence="2 4">
    <name type="scientific">Sinanodonta woodiana</name>
    <name type="common">Chinese pond mussel</name>
    <name type="synonym">Anodonta woodiana</name>
    <dbReference type="NCBI Taxonomy" id="1069815"/>
    <lineage>
        <taxon>Eukaryota</taxon>
        <taxon>Metazoa</taxon>
        <taxon>Spiralia</taxon>
        <taxon>Lophotrochozoa</taxon>
        <taxon>Mollusca</taxon>
        <taxon>Bivalvia</taxon>
        <taxon>Autobranchia</taxon>
        <taxon>Heteroconchia</taxon>
        <taxon>Palaeoheterodonta</taxon>
        <taxon>Unionida</taxon>
        <taxon>Unionoidea</taxon>
        <taxon>Unionidae</taxon>
        <taxon>Unioninae</taxon>
        <taxon>Sinanodonta</taxon>
    </lineage>
</organism>
<keyword evidence="4" id="KW-1185">Reference proteome</keyword>
<protein>
    <recommendedName>
        <fullName evidence="1">TIR domain-containing protein</fullName>
    </recommendedName>
</protein>
<accession>A0ABD3WCD4</accession>
<dbReference type="EMBL" id="JBJQND010000007">
    <property type="protein sequence ID" value="KAL3871307.1"/>
    <property type="molecule type" value="Genomic_DNA"/>
</dbReference>
<dbReference type="Gene3D" id="3.40.50.10140">
    <property type="entry name" value="Toll/interleukin-1 receptor homology (TIR) domain"/>
    <property type="match status" value="2"/>
</dbReference>
<dbReference type="SUPFAM" id="SSF52200">
    <property type="entry name" value="Toll/Interleukin receptor TIR domain"/>
    <property type="match status" value="2"/>
</dbReference>
<dbReference type="PANTHER" id="PTHR16253:SF0">
    <property type="entry name" value="TETRATRICOPEPTIDE REPEAT PROTEIN 22"/>
    <property type="match status" value="1"/>
</dbReference>
<dbReference type="PANTHER" id="PTHR16253">
    <property type="entry name" value="TETRATRICOPEPTIDE REPEAT PROTEIN 22"/>
    <property type="match status" value="1"/>
</dbReference>
<evidence type="ECO:0000313" key="3">
    <source>
        <dbReference type="EMBL" id="KAL3871307.1"/>
    </source>
</evidence>
<sequence length="369" mass="42521">MENICFRWVGIHSHFIGHVVTGLILLDKYVPNPPLDYILVDTINGMRLFQRKHIVKAGPDFISWKDALERKMPQSTLALEKENVIFNMRAPPLPRRKNYHVVFLYGHETKERTFADSLIGELQGSIHKYICHRLQEEIHPSKGYLQGRLEAIQESAYTVIVLTNSILKGSFYHSELLTALENTRVVPLKIENCSISSELQEVAIIDIHSNKYDWRKQLTASLRGHAPYLPFRKTEHIFLFHNDADKKTVDAMVQGLEYPKFDLRVLSSGRDFVSGVSPRDSIKMCVEASAITVPVLSRAFVHKEWPVHEKELAEYSPVIFPLILEKCEIPDSLKGFTVFDSTRQTETWFNTWKETLITCLKSETNTFSY</sequence>
<name>A0ABD3WCD4_SINWO</name>
<dbReference type="InterPro" id="IPR035897">
    <property type="entry name" value="Toll_tir_struct_dom_sf"/>
</dbReference>
<dbReference type="Pfam" id="PF13676">
    <property type="entry name" value="TIR_2"/>
    <property type="match status" value="2"/>
</dbReference>
<feature type="domain" description="TIR" evidence="1">
    <location>
        <begin position="233"/>
        <end position="355"/>
    </location>
</feature>
<dbReference type="EMBL" id="JBJQND010000007">
    <property type="protein sequence ID" value="KAL3871276.1"/>
    <property type="molecule type" value="Genomic_DNA"/>
</dbReference>
<dbReference type="InterPro" id="IPR000157">
    <property type="entry name" value="TIR_dom"/>
</dbReference>
<feature type="domain" description="TIR" evidence="1">
    <location>
        <begin position="97"/>
        <end position="221"/>
    </location>
</feature>
<evidence type="ECO:0000313" key="4">
    <source>
        <dbReference type="Proteomes" id="UP001634394"/>
    </source>
</evidence>
<comment type="caution">
    <text evidence="2">The sequence shown here is derived from an EMBL/GenBank/DDBJ whole genome shotgun (WGS) entry which is preliminary data.</text>
</comment>
<proteinExistence type="predicted"/>
<evidence type="ECO:0000313" key="2">
    <source>
        <dbReference type="EMBL" id="KAL3871276.1"/>
    </source>
</evidence>
<evidence type="ECO:0000259" key="1">
    <source>
        <dbReference type="PROSITE" id="PS50104"/>
    </source>
</evidence>
<gene>
    <name evidence="2" type="ORF">ACJMK2_039283</name>
    <name evidence="3" type="ORF">ACJMK2_039314</name>
</gene>
<dbReference type="InterPro" id="IPR042342">
    <property type="entry name" value="TTC22"/>
</dbReference>
<reference evidence="2 4" key="1">
    <citation type="submission" date="2024-11" db="EMBL/GenBank/DDBJ databases">
        <title>Chromosome-level genome assembly of the freshwater bivalve Anodonta woodiana.</title>
        <authorList>
            <person name="Chen X."/>
        </authorList>
    </citation>
    <scope>NUCLEOTIDE SEQUENCE [LARGE SCALE GENOMIC DNA]</scope>
    <source>
        <strain evidence="2">MN2024</strain>
        <tissue evidence="2">Gills</tissue>
    </source>
</reference>